<feature type="non-terminal residue" evidence="1">
    <location>
        <position position="1"/>
    </location>
</feature>
<name>G9YGN5_9FIRM</name>
<protein>
    <submittedName>
        <fullName evidence="1">Uncharacterized protein</fullName>
    </submittedName>
</protein>
<proteinExistence type="predicted"/>
<keyword evidence="2" id="KW-1185">Reference proteome</keyword>
<accession>G9YGN5</accession>
<comment type="caution">
    <text evidence="1">The sequence shown here is derived from an EMBL/GenBank/DDBJ whole genome shotgun (WGS) entry which is preliminary data.</text>
</comment>
<dbReference type="Proteomes" id="UP000005481">
    <property type="component" value="Unassembled WGS sequence"/>
</dbReference>
<evidence type="ECO:0000313" key="2">
    <source>
        <dbReference type="Proteomes" id="UP000005481"/>
    </source>
</evidence>
<organism evidence="1 2">
    <name type="scientific">Anaeroglobus geminatus F0357</name>
    <dbReference type="NCBI Taxonomy" id="861450"/>
    <lineage>
        <taxon>Bacteria</taxon>
        <taxon>Bacillati</taxon>
        <taxon>Bacillota</taxon>
        <taxon>Negativicutes</taxon>
        <taxon>Veillonellales</taxon>
        <taxon>Veillonellaceae</taxon>
        <taxon>Anaeroglobus</taxon>
    </lineage>
</organism>
<evidence type="ECO:0000313" key="1">
    <source>
        <dbReference type="EMBL" id="EHM41848.1"/>
    </source>
</evidence>
<gene>
    <name evidence="1" type="ORF">HMPREF0080_00802</name>
</gene>
<dbReference type="EMBL" id="AGCJ01000025">
    <property type="protein sequence ID" value="EHM41848.1"/>
    <property type="molecule type" value="Genomic_DNA"/>
</dbReference>
<reference evidence="1 2" key="1">
    <citation type="submission" date="2011-08" db="EMBL/GenBank/DDBJ databases">
        <authorList>
            <person name="Weinstock G."/>
            <person name="Sodergren E."/>
            <person name="Clifton S."/>
            <person name="Fulton L."/>
            <person name="Fulton B."/>
            <person name="Courtney L."/>
            <person name="Fronick C."/>
            <person name="Harrison M."/>
            <person name="Strong C."/>
            <person name="Farmer C."/>
            <person name="Delahaunty K."/>
            <person name="Markovic C."/>
            <person name="Hall O."/>
            <person name="Minx P."/>
            <person name="Tomlinson C."/>
            <person name="Mitreva M."/>
            <person name="Hou S."/>
            <person name="Chen J."/>
            <person name="Wollam A."/>
            <person name="Pepin K.H."/>
            <person name="Johnson M."/>
            <person name="Bhonagiri V."/>
            <person name="Zhang X."/>
            <person name="Suruliraj S."/>
            <person name="Warren W."/>
            <person name="Chinwalla A."/>
            <person name="Mardis E.R."/>
            <person name="Wilson R.K."/>
        </authorList>
    </citation>
    <scope>NUCLEOTIDE SEQUENCE [LARGE SCALE GENOMIC DNA]</scope>
    <source>
        <strain evidence="1 2">F0357</strain>
    </source>
</reference>
<sequence length="53" mass="5917">PSAIITASFKPCYGLIVLTCKKTNDSKLYVFIKLLFHSCMGSGITEIFIKVLY</sequence>
<dbReference type="AlphaFoldDB" id="G9YGN5"/>
<dbReference type="HOGENOM" id="CLU_3054658_0_0_9"/>